<dbReference type="AlphaFoldDB" id="A0A2H0WN54"/>
<evidence type="ECO:0000313" key="8">
    <source>
        <dbReference type="Proteomes" id="UP000230353"/>
    </source>
</evidence>
<dbReference type="GO" id="GO:0003735">
    <property type="term" value="F:structural constituent of ribosome"/>
    <property type="evidence" value="ECO:0007669"/>
    <property type="project" value="InterPro"/>
</dbReference>
<organism evidence="7 8">
    <name type="scientific">Candidatus Tagabacteria bacterium CG09_land_8_20_14_0_10_41_14</name>
    <dbReference type="NCBI Taxonomy" id="1975021"/>
    <lineage>
        <taxon>Bacteria</taxon>
        <taxon>Candidatus Tagaibacteriota</taxon>
    </lineage>
</organism>
<dbReference type="InterPro" id="IPR023035">
    <property type="entry name" value="Ribosomal_uS9_bac/plastid"/>
</dbReference>
<sequence>MTPATKTKTKNAYFEAVGRRKSAVARVRLFPAKTAAEKGSMTINEKEPKDYWPTAETAEITKAPLKKTGTEKEFSVSAKIKGGGLRAQAEAMRLGISRALLKFNPDFRSILKQEKFLTRDARVKERRKFGLKKARKAPQWSKR</sequence>
<evidence type="ECO:0000313" key="7">
    <source>
        <dbReference type="EMBL" id="PIS13359.1"/>
    </source>
</evidence>
<dbReference type="InterPro" id="IPR020568">
    <property type="entry name" value="Ribosomal_Su5_D2-typ_SF"/>
</dbReference>
<dbReference type="EMBL" id="PEZL01000032">
    <property type="protein sequence ID" value="PIS13359.1"/>
    <property type="molecule type" value="Genomic_DNA"/>
</dbReference>
<dbReference type="Gene3D" id="3.30.230.10">
    <property type="match status" value="1"/>
</dbReference>
<dbReference type="Proteomes" id="UP000230353">
    <property type="component" value="Unassembled WGS sequence"/>
</dbReference>
<dbReference type="GO" id="GO:0005737">
    <property type="term" value="C:cytoplasm"/>
    <property type="evidence" value="ECO:0007669"/>
    <property type="project" value="UniProtKB-ARBA"/>
</dbReference>
<evidence type="ECO:0000256" key="1">
    <source>
        <dbReference type="ARBA" id="ARBA00005251"/>
    </source>
</evidence>
<dbReference type="HAMAP" id="MF_00532_B">
    <property type="entry name" value="Ribosomal_uS9_B"/>
    <property type="match status" value="1"/>
</dbReference>
<dbReference type="SUPFAM" id="SSF54211">
    <property type="entry name" value="Ribosomal protein S5 domain 2-like"/>
    <property type="match status" value="1"/>
</dbReference>
<dbReference type="PANTHER" id="PTHR21569">
    <property type="entry name" value="RIBOSOMAL PROTEIN S9"/>
    <property type="match status" value="1"/>
</dbReference>
<comment type="similarity">
    <text evidence="1 5 6">Belongs to the universal ribosomal protein uS9 family.</text>
</comment>
<dbReference type="PROSITE" id="PS00360">
    <property type="entry name" value="RIBOSOMAL_S9"/>
    <property type="match status" value="1"/>
</dbReference>
<evidence type="ECO:0000256" key="3">
    <source>
        <dbReference type="ARBA" id="ARBA00023274"/>
    </source>
</evidence>
<dbReference type="InterPro" id="IPR000754">
    <property type="entry name" value="Ribosomal_uS9"/>
</dbReference>
<proteinExistence type="inferred from homology"/>
<dbReference type="GO" id="GO:0015935">
    <property type="term" value="C:small ribosomal subunit"/>
    <property type="evidence" value="ECO:0007669"/>
    <property type="project" value="UniProtKB-ARBA"/>
</dbReference>
<comment type="caution">
    <text evidence="7">The sequence shown here is derived from an EMBL/GenBank/DDBJ whole genome shotgun (WGS) entry which is preliminary data.</text>
</comment>
<dbReference type="FunFam" id="3.30.230.10:FF:000001">
    <property type="entry name" value="30S ribosomal protein S9"/>
    <property type="match status" value="1"/>
</dbReference>
<evidence type="ECO:0000256" key="2">
    <source>
        <dbReference type="ARBA" id="ARBA00022980"/>
    </source>
</evidence>
<dbReference type="GO" id="GO:0003723">
    <property type="term" value="F:RNA binding"/>
    <property type="evidence" value="ECO:0007669"/>
    <property type="project" value="TreeGrafter"/>
</dbReference>
<keyword evidence="3 5" id="KW-0687">Ribonucleoprotein</keyword>
<evidence type="ECO:0000256" key="5">
    <source>
        <dbReference type="HAMAP-Rule" id="MF_00532"/>
    </source>
</evidence>
<evidence type="ECO:0000256" key="4">
    <source>
        <dbReference type="ARBA" id="ARBA00035259"/>
    </source>
</evidence>
<evidence type="ECO:0000256" key="6">
    <source>
        <dbReference type="RuleBase" id="RU003815"/>
    </source>
</evidence>
<dbReference type="Pfam" id="PF00380">
    <property type="entry name" value="Ribosomal_S9"/>
    <property type="match status" value="1"/>
</dbReference>
<dbReference type="InterPro" id="IPR020574">
    <property type="entry name" value="Ribosomal_uS9_CS"/>
</dbReference>
<dbReference type="GO" id="GO:0006412">
    <property type="term" value="P:translation"/>
    <property type="evidence" value="ECO:0007669"/>
    <property type="project" value="UniProtKB-UniRule"/>
</dbReference>
<name>A0A2H0WN54_9BACT</name>
<dbReference type="InterPro" id="IPR014721">
    <property type="entry name" value="Ribsml_uS5_D2-typ_fold_subgr"/>
</dbReference>
<protein>
    <recommendedName>
        <fullName evidence="4 5">Small ribosomal subunit protein uS9</fullName>
    </recommendedName>
</protein>
<accession>A0A2H0WN54</accession>
<gene>
    <name evidence="5" type="primary">rpsI</name>
    <name evidence="7" type="ORF">COT67_02205</name>
</gene>
<dbReference type="NCBIfam" id="NF001099">
    <property type="entry name" value="PRK00132.1"/>
    <property type="match status" value="1"/>
</dbReference>
<keyword evidence="2 5" id="KW-0689">Ribosomal protein</keyword>
<reference evidence="8" key="1">
    <citation type="submission" date="2017-09" db="EMBL/GenBank/DDBJ databases">
        <title>Depth-based differentiation of microbial function through sediment-hosted aquifers and enrichment of novel symbionts in the deep terrestrial subsurface.</title>
        <authorList>
            <person name="Probst A.J."/>
            <person name="Ladd B."/>
            <person name="Jarett J.K."/>
            <person name="Geller-Mcgrath D.E."/>
            <person name="Sieber C.M.K."/>
            <person name="Emerson J.B."/>
            <person name="Anantharaman K."/>
            <person name="Thomas B.C."/>
            <person name="Malmstrom R."/>
            <person name="Stieglmeier M."/>
            <person name="Klingl A."/>
            <person name="Woyke T."/>
            <person name="Ryan C.M."/>
            <person name="Banfield J.F."/>
        </authorList>
    </citation>
    <scope>NUCLEOTIDE SEQUENCE [LARGE SCALE GENOMIC DNA]</scope>
</reference>
<dbReference type="PANTHER" id="PTHR21569:SF1">
    <property type="entry name" value="SMALL RIBOSOMAL SUBUNIT PROTEIN US9M"/>
    <property type="match status" value="1"/>
</dbReference>